<protein>
    <submittedName>
        <fullName evidence="1">Uncharacterized protein</fullName>
    </submittedName>
</protein>
<keyword evidence="2" id="KW-1185">Reference proteome</keyword>
<evidence type="ECO:0000313" key="2">
    <source>
        <dbReference type="Proteomes" id="UP000234366"/>
    </source>
</evidence>
<dbReference type="KEGG" id="bsia:CWD84_12650"/>
<dbReference type="EMBL" id="CP025001">
    <property type="protein sequence ID" value="AUJ77603.1"/>
    <property type="molecule type" value="Genomic_DNA"/>
</dbReference>
<proteinExistence type="predicted"/>
<dbReference type="Proteomes" id="UP000234366">
    <property type="component" value="Chromosome"/>
</dbReference>
<sequence length="67" mass="7867">MMSKRGRLHRKMTPFLVNNYNEETSNSLKPAVRKKDQAEQCISKKIGNKYGVDKRRNNNGTYKHRTV</sequence>
<reference evidence="1 2" key="1">
    <citation type="submission" date="2017-11" db="EMBL/GenBank/DDBJ databases">
        <title>Genome sequence and genome mining of multiple bioactive secondary metabolites from a deep sea-derived Bacillus siamensis SCSIO 05746.</title>
        <authorList>
            <person name="Pan H.-Q."/>
            <person name="Ju J.-H."/>
        </authorList>
    </citation>
    <scope>NUCLEOTIDE SEQUENCE [LARGE SCALE GENOMIC DNA]</scope>
    <source>
        <strain evidence="1 2">SCSIO 05746</strain>
    </source>
</reference>
<evidence type="ECO:0000313" key="1">
    <source>
        <dbReference type="EMBL" id="AUJ77603.1"/>
    </source>
</evidence>
<organism evidence="1 2">
    <name type="scientific">Bacillus siamensis</name>
    <dbReference type="NCBI Taxonomy" id="659243"/>
    <lineage>
        <taxon>Bacteria</taxon>
        <taxon>Bacillati</taxon>
        <taxon>Bacillota</taxon>
        <taxon>Bacilli</taxon>
        <taxon>Bacillales</taxon>
        <taxon>Bacillaceae</taxon>
        <taxon>Bacillus</taxon>
        <taxon>Bacillus amyloliquefaciens group</taxon>
    </lineage>
</organism>
<accession>A0AAI8HP65</accession>
<name>A0AAI8HP65_9BACI</name>
<gene>
    <name evidence="1" type="ORF">CWD84_12650</name>
</gene>
<dbReference type="AlphaFoldDB" id="A0AAI8HP65"/>